<evidence type="ECO:0000256" key="5">
    <source>
        <dbReference type="ARBA" id="ARBA00022741"/>
    </source>
</evidence>
<dbReference type="PANTHER" id="PTHR30075">
    <property type="entry name" value="GLYCYL-TRNA SYNTHETASE"/>
    <property type="match status" value="1"/>
</dbReference>
<keyword evidence="4 10" id="KW-0436">Ligase</keyword>
<dbReference type="Pfam" id="PF02092">
    <property type="entry name" value="tRNA_synt_2f"/>
    <property type="match status" value="1"/>
</dbReference>
<protein>
    <recommendedName>
        <fullName evidence="10">Glycine--tRNA ligase beta subunit</fullName>
        <ecNumber evidence="10">6.1.1.14</ecNumber>
    </recommendedName>
    <alternativeName>
        <fullName evidence="10">Glycyl-tRNA synthetase beta subunit</fullName>
        <shortName evidence="10">GlyRS</shortName>
    </alternativeName>
</protein>
<comment type="subcellular location">
    <subcellularLocation>
        <location evidence="1 10">Cytoplasm</location>
    </subcellularLocation>
</comment>
<evidence type="ECO:0000313" key="12">
    <source>
        <dbReference type="EMBL" id="RDX02665.1"/>
    </source>
</evidence>
<comment type="catalytic activity">
    <reaction evidence="9 10">
        <text>tRNA(Gly) + glycine + ATP = glycyl-tRNA(Gly) + AMP + diphosphate</text>
        <dbReference type="Rhea" id="RHEA:16013"/>
        <dbReference type="Rhea" id="RHEA-COMP:9664"/>
        <dbReference type="Rhea" id="RHEA-COMP:9683"/>
        <dbReference type="ChEBI" id="CHEBI:30616"/>
        <dbReference type="ChEBI" id="CHEBI:33019"/>
        <dbReference type="ChEBI" id="CHEBI:57305"/>
        <dbReference type="ChEBI" id="CHEBI:78442"/>
        <dbReference type="ChEBI" id="CHEBI:78522"/>
        <dbReference type="ChEBI" id="CHEBI:456215"/>
        <dbReference type="EC" id="6.1.1.14"/>
    </reaction>
</comment>
<keyword evidence="7 10" id="KW-0648">Protein biosynthesis</keyword>
<evidence type="ECO:0000256" key="10">
    <source>
        <dbReference type="HAMAP-Rule" id="MF_00255"/>
    </source>
</evidence>
<dbReference type="GO" id="GO:0004820">
    <property type="term" value="F:glycine-tRNA ligase activity"/>
    <property type="evidence" value="ECO:0007669"/>
    <property type="project" value="UniProtKB-UniRule"/>
</dbReference>
<evidence type="ECO:0000256" key="4">
    <source>
        <dbReference type="ARBA" id="ARBA00022598"/>
    </source>
</evidence>
<organism evidence="12 13">
    <name type="scientific">Listeria kieliensis</name>
    <dbReference type="NCBI Taxonomy" id="1621700"/>
    <lineage>
        <taxon>Bacteria</taxon>
        <taxon>Bacillati</taxon>
        <taxon>Bacillota</taxon>
        <taxon>Bacilli</taxon>
        <taxon>Bacillales</taxon>
        <taxon>Listeriaceae</taxon>
        <taxon>Listeria</taxon>
    </lineage>
</organism>
<sequence length="688" mass="79067">MSKDFLLEIGLEEMPAKYISDSAKQLEKRAAEWFEEQKIEHGEVISFQSPRRLAVLVKEVSEKQADRIEEAKGPAKKIAFDEDGNWSKAAQGFARGHGVSPEEFTFREIKGVEYIYLEKQVTGIETETLLPEIKKIITDMTFPVSMHWGANEMRYIRPIKWLVALFGQEIVPFEVAQVKTGNVSRGHRFLGHETMIPEPKEYEMKLLEEFVVVDACKRKDAIWGQIEEVCVDKGWSVPKDEDLLEEVNNLVEYPTVLEGEFEESFLDLPEEILITSMKEHQRYFPVFNKEGELLPHFITVRNGNHEHAETVVRGNEKVLRARLSDGEFFYKEDLKMKIDDAVVKLSHIVFHEKLGTLSEKMKRVEQVALLLADFLSWSDSDKKDVARAAEIYKFDLVTNVVGEFPELQGIMGEKYARIQGEKPEVAAAIREHYMPISAEGALPETDLGSLLAVSDKLETLVSFFCVGMIPTGSQDPFSLRRSAFGVMRILLNTGWNLPLAELLKEIVTIERNAGIATLSDDEIYAEVQTFLKNRLRVILQDQKVRLDIIDSVTSEDANFVPNILERAKLLNESAQKDWFRPTIEALSRVANIAKKHEEDVEINDQLFENEAEKRLFDELLSMKRDFAGLTSEERLERFREMRGAIDQYFDTTLVMSEDKERRNNRLELLFELAEFIKEFAEMDAIHVK</sequence>
<dbReference type="HAMAP" id="MF_00255">
    <property type="entry name" value="Gly_tRNA_synth_beta"/>
    <property type="match status" value="1"/>
</dbReference>
<evidence type="ECO:0000256" key="6">
    <source>
        <dbReference type="ARBA" id="ARBA00022840"/>
    </source>
</evidence>
<keyword evidence="5 10" id="KW-0547">Nucleotide-binding</keyword>
<keyword evidence="13" id="KW-1185">Reference proteome</keyword>
<evidence type="ECO:0000256" key="3">
    <source>
        <dbReference type="ARBA" id="ARBA00022490"/>
    </source>
</evidence>
<comment type="similarity">
    <text evidence="2 10">Belongs to the class-II aminoacyl-tRNA synthetase family.</text>
</comment>
<dbReference type="AlphaFoldDB" id="A0A3D8TUW2"/>
<evidence type="ECO:0000256" key="1">
    <source>
        <dbReference type="ARBA" id="ARBA00004496"/>
    </source>
</evidence>
<comment type="subunit">
    <text evidence="10">Tetramer of two alpha and two beta subunits.</text>
</comment>
<reference evidence="13" key="1">
    <citation type="submission" date="2015-04" db="EMBL/GenBank/DDBJ databases">
        <authorList>
            <person name="Schardt J."/>
            <person name="Mueller-Herbst S."/>
            <person name="Scherer S."/>
            <person name="Huptas C."/>
        </authorList>
    </citation>
    <scope>NUCLEOTIDE SEQUENCE [LARGE SCALE GENOMIC DNA]</scope>
    <source>
        <strain evidence="13">Kiel-L1</strain>
    </source>
</reference>
<comment type="caution">
    <text evidence="12">The sequence shown here is derived from an EMBL/GenBank/DDBJ whole genome shotgun (WGS) entry which is preliminary data.</text>
</comment>
<dbReference type="PRINTS" id="PR01045">
    <property type="entry name" value="TRNASYNTHGB"/>
</dbReference>
<dbReference type="InterPro" id="IPR006194">
    <property type="entry name" value="Gly-tRNA-synth_heterodimer"/>
</dbReference>
<keyword evidence="3 10" id="KW-0963">Cytoplasm</keyword>
<evidence type="ECO:0000256" key="7">
    <source>
        <dbReference type="ARBA" id="ARBA00022917"/>
    </source>
</evidence>
<dbReference type="InterPro" id="IPR015944">
    <property type="entry name" value="Gly-tRNA-synth_bsu"/>
</dbReference>
<evidence type="ECO:0000259" key="11">
    <source>
        <dbReference type="Pfam" id="PF05746"/>
    </source>
</evidence>
<dbReference type="GO" id="GO:0005524">
    <property type="term" value="F:ATP binding"/>
    <property type="evidence" value="ECO:0007669"/>
    <property type="project" value="UniProtKB-UniRule"/>
</dbReference>
<dbReference type="NCBIfam" id="TIGR00211">
    <property type="entry name" value="glyS"/>
    <property type="match status" value="1"/>
</dbReference>
<keyword evidence="6 10" id="KW-0067">ATP-binding</keyword>
<proteinExistence type="inferred from homology"/>
<keyword evidence="8 10" id="KW-0030">Aminoacyl-tRNA synthetase</keyword>
<dbReference type="GO" id="GO:0006426">
    <property type="term" value="P:glycyl-tRNA aminoacylation"/>
    <property type="evidence" value="ECO:0007669"/>
    <property type="project" value="UniProtKB-UniRule"/>
</dbReference>
<name>A0A3D8TUW2_9LIST</name>
<dbReference type="Pfam" id="PF05746">
    <property type="entry name" value="DALR_1"/>
    <property type="match status" value="1"/>
</dbReference>
<evidence type="ECO:0000256" key="2">
    <source>
        <dbReference type="ARBA" id="ARBA00008226"/>
    </source>
</evidence>
<evidence type="ECO:0000256" key="8">
    <source>
        <dbReference type="ARBA" id="ARBA00023146"/>
    </source>
</evidence>
<dbReference type="PROSITE" id="PS50861">
    <property type="entry name" value="AA_TRNA_LIGASE_II_GLYAB"/>
    <property type="match status" value="1"/>
</dbReference>
<dbReference type="GO" id="GO:0006420">
    <property type="term" value="P:arginyl-tRNA aminoacylation"/>
    <property type="evidence" value="ECO:0007669"/>
    <property type="project" value="InterPro"/>
</dbReference>
<dbReference type="EMBL" id="LARY01000001">
    <property type="protein sequence ID" value="RDX02665.1"/>
    <property type="molecule type" value="Genomic_DNA"/>
</dbReference>
<dbReference type="SUPFAM" id="SSF109604">
    <property type="entry name" value="HD-domain/PDEase-like"/>
    <property type="match status" value="1"/>
</dbReference>
<dbReference type="RefSeq" id="WP_115752354.1">
    <property type="nucleotide sequence ID" value="NZ_LARY01000001.1"/>
</dbReference>
<dbReference type="Proteomes" id="UP000257055">
    <property type="component" value="Unassembled WGS sequence"/>
</dbReference>
<accession>A0A3D8TUW2</accession>
<dbReference type="InterPro" id="IPR008909">
    <property type="entry name" value="DALR_anticod-bd"/>
</dbReference>
<dbReference type="GO" id="GO:0005829">
    <property type="term" value="C:cytosol"/>
    <property type="evidence" value="ECO:0007669"/>
    <property type="project" value="TreeGrafter"/>
</dbReference>
<dbReference type="GO" id="GO:0004814">
    <property type="term" value="F:arginine-tRNA ligase activity"/>
    <property type="evidence" value="ECO:0007669"/>
    <property type="project" value="InterPro"/>
</dbReference>
<evidence type="ECO:0000256" key="9">
    <source>
        <dbReference type="ARBA" id="ARBA00047937"/>
    </source>
</evidence>
<dbReference type="EC" id="6.1.1.14" evidence="10"/>
<evidence type="ECO:0000313" key="13">
    <source>
        <dbReference type="Proteomes" id="UP000257055"/>
    </source>
</evidence>
<gene>
    <name evidence="10" type="primary">glyS</name>
    <name evidence="12" type="ORF">UR08_03925</name>
</gene>
<dbReference type="PANTHER" id="PTHR30075:SF2">
    <property type="entry name" value="GLYCINE--TRNA LIGASE, CHLOROPLASTIC_MITOCHONDRIAL 2"/>
    <property type="match status" value="1"/>
</dbReference>
<feature type="domain" description="DALR anticodon binding" evidence="11">
    <location>
        <begin position="584"/>
        <end position="678"/>
    </location>
</feature>